<evidence type="ECO:0000256" key="1">
    <source>
        <dbReference type="ARBA" id="ARBA00035112"/>
    </source>
</evidence>
<dbReference type="InterPro" id="IPR021765">
    <property type="entry name" value="UstYa-like"/>
</dbReference>
<feature type="region of interest" description="Disordered" evidence="2">
    <location>
        <begin position="95"/>
        <end position="116"/>
    </location>
</feature>
<accession>A0A6A6I3J5</accession>
<comment type="similarity">
    <text evidence="1">Belongs to the ustYa family.</text>
</comment>
<feature type="compositionally biased region" description="Basic and acidic residues" evidence="2">
    <location>
        <begin position="103"/>
        <end position="116"/>
    </location>
</feature>
<dbReference type="Proteomes" id="UP000800094">
    <property type="component" value="Unassembled WGS sequence"/>
</dbReference>
<dbReference type="EMBL" id="ML987203">
    <property type="protein sequence ID" value="KAF2244522.1"/>
    <property type="molecule type" value="Genomic_DNA"/>
</dbReference>
<feature type="region of interest" description="Disordered" evidence="2">
    <location>
        <begin position="1"/>
        <end position="33"/>
    </location>
</feature>
<evidence type="ECO:0000313" key="3">
    <source>
        <dbReference type="EMBL" id="KAF2244522.1"/>
    </source>
</evidence>
<dbReference type="Pfam" id="PF11807">
    <property type="entry name" value="UstYa"/>
    <property type="match status" value="1"/>
</dbReference>
<dbReference type="PANTHER" id="PTHR33365:SF12">
    <property type="entry name" value="TAT PATHWAY SIGNAL SEQUENCE"/>
    <property type="match status" value="1"/>
</dbReference>
<dbReference type="PANTHER" id="PTHR33365">
    <property type="entry name" value="YALI0B05434P"/>
    <property type="match status" value="1"/>
</dbReference>
<evidence type="ECO:0000256" key="2">
    <source>
        <dbReference type="SAM" id="MobiDB-lite"/>
    </source>
</evidence>
<evidence type="ECO:0000313" key="4">
    <source>
        <dbReference type="Proteomes" id="UP000800094"/>
    </source>
</evidence>
<dbReference type="OrthoDB" id="3687641at2759"/>
<name>A0A6A6I3J5_9PLEO</name>
<dbReference type="GO" id="GO:0043386">
    <property type="term" value="P:mycotoxin biosynthetic process"/>
    <property type="evidence" value="ECO:0007669"/>
    <property type="project" value="InterPro"/>
</dbReference>
<organism evidence="3 4">
    <name type="scientific">Trematosphaeria pertusa</name>
    <dbReference type="NCBI Taxonomy" id="390896"/>
    <lineage>
        <taxon>Eukaryota</taxon>
        <taxon>Fungi</taxon>
        <taxon>Dikarya</taxon>
        <taxon>Ascomycota</taxon>
        <taxon>Pezizomycotina</taxon>
        <taxon>Dothideomycetes</taxon>
        <taxon>Pleosporomycetidae</taxon>
        <taxon>Pleosporales</taxon>
        <taxon>Massarineae</taxon>
        <taxon>Trematosphaeriaceae</taxon>
        <taxon>Trematosphaeria</taxon>
    </lineage>
</organism>
<protein>
    <submittedName>
        <fullName evidence="3">Uncharacterized protein</fullName>
    </submittedName>
</protein>
<dbReference type="GeneID" id="54583308"/>
<gene>
    <name evidence="3" type="ORF">BU26DRAFT_523172</name>
</gene>
<keyword evidence="4" id="KW-1185">Reference proteome</keyword>
<dbReference type="AlphaFoldDB" id="A0A6A6I3J5"/>
<sequence length="116" mass="13294">MTAPSSFGKHWSAKARKMLDEPSDWGPKDGKRNARRTGLLIQLKLMCDADTGVLTYVWVKGHSKPFPDFRVQHKCRNFDAVLQWVKDHQTYQSGSTGIKRVQGAKEMEHPPERWDG</sequence>
<proteinExistence type="inferred from homology"/>
<reference evidence="3" key="1">
    <citation type="journal article" date="2020" name="Stud. Mycol.">
        <title>101 Dothideomycetes genomes: a test case for predicting lifestyles and emergence of pathogens.</title>
        <authorList>
            <person name="Haridas S."/>
            <person name="Albert R."/>
            <person name="Binder M."/>
            <person name="Bloem J."/>
            <person name="Labutti K."/>
            <person name="Salamov A."/>
            <person name="Andreopoulos B."/>
            <person name="Baker S."/>
            <person name="Barry K."/>
            <person name="Bills G."/>
            <person name="Bluhm B."/>
            <person name="Cannon C."/>
            <person name="Castanera R."/>
            <person name="Culley D."/>
            <person name="Daum C."/>
            <person name="Ezra D."/>
            <person name="Gonzalez J."/>
            <person name="Henrissat B."/>
            <person name="Kuo A."/>
            <person name="Liang C."/>
            <person name="Lipzen A."/>
            <person name="Lutzoni F."/>
            <person name="Magnuson J."/>
            <person name="Mondo S."/>
            <person name="Nolan M."/>
            <person name="Ohm R."/>
            <person name="Pangilinan J."/>
            <person name="Park H.-J."/>
            <person name="Ramirez L."/>
            <person name="Alfaro M."/>
            <person name="Sun H."/>
            <person name="Tritt A."/>
            <person name="Yoshinaga Y."/>
            <person name="Zwiers L.-H."/>
            <person name="Turgeon B."/>
            <person name="Goodwin S."/>
            <person name="Spatafora J."/>
            <person name="Crous P."/>
            <person name="Grigoriev I."/>
        </authorList>
    </citation>
    <scope>NUCLEOTIDE SEQUENCE</scope>
    <source>
        <strain evidence="3">CBS 122368</strain>
    </source>
</reference>
<dbReference type="RefSeq" id="XP_033679526.1">
    <property type="nucleotide sequence ID" value="XM_033829978.1"/>
</dbReference>